<dbReference type="EMBL" id="KK101442">
    <property type="protein sequence ID" value="KIZ00872.1"/>
    <property type="molecule type" value="Genomic_DNA"/>
</dbReference>
<dbReference type="AlphaFoldDB" id="A0A0D2MJR4"/>
<dbReference type="Proteomes" id="UP000054498">
    <property type="component" value="Unassembled WGS sequence"/>
</dbReference>
<dbReference type="RefSeq" id="XP_013899891.1">
    <property type="nucleotide sequence ID" value="XM_014044437.1"/>
</dbReference>
<feature type="compositionally biased region" description="Low complexity" evidence="1">
    <location>
        <begin position="140"/>
        <end position="157"/>
    </location>
</feature>
<dbReference type="GeneID" id="25739963"/>
<evidence type="ECO:0000313" key="2">
    <source>
        <dbReference type="EMBL" id="KIZ00872.1"/>
    </source>
</evidence>
<accession>A0A0D2MJR4</accession>
<evidence type="ECO:0000313" key="3">
    <source>
        <dbReference type="Proteomes" id="UP000054498"/>
    </source>
</evidence>
<dbReference type="KEGG" id="mng:MNEG_7087"/>
<protein>
    <submittedName>
        <fullName evidence="2">Uncharacterized protein</fullName>
    </submittedName>
</protein>
<feature type="region of interest" description="Disordered" evidence="1">
    <location>
        <begin position="330"/>
        <end position="360"/>
    </location>
</feature>
<proteinExistence type="predicted"/>
<evidence type="ECO:0000256" key="1">
    <source>
        <dbReference type="SAM" id="MobiDB-lite"/>
    </source>
</evidence>
<reference evidence="2 3" key="1">
    <citation type="journal article" date="2013" name="BMC Genomics">
        <title>Reconstruction of the lipid metabolism for the microalga Monoraphidium neglectum from its genome sequence reveals characteristics suitable for biofuel production.</title>
        <authorList>
            <person name="Bogen C."/>
            <person name="Al-Dilaimi A."/>
            <person name="Albersmeier A."/>
            <person name="Wichmann J."/>
            <person name="Grundmann M."/>
            <person name="Rupp O."/>
            <person name="Lauersen K.J."/>
            <person name="Blifernez-Klassen O."/>
            <person name="Kalinowski J."/>
            <person name="Goesmann A."/>
            <person name="Mussgnug J.H."/>
            <person name="Kruse O."/>
        </authorList>
    </citation>
    <scope>NUCLEOTIDE SEQUENCE [LARGE SCALE GENOMIC DNA]</scope>
    <source>
        <strain evidence="2 3">SAG 48.87</strain>
    </source>
</reference>
<organism evidence="2 3">
    <name type="scientific">Monoraphidium neglectum</name>
    <dbReference type="NCBI Taxonomy" id="145388"/>
    <lineage>
        <taxon>Eukaryota</taxon>
        <taxon>Viridiplantae</taxon>
        <taxon>Chlorophyta</taxon>
        <taxon>core chlorophytes</taxon>
        <taxon>Chlorophyceae</taxon>
        <taxon>CS clade</taxon>
        <taxon>Sphaeropleales</taxon>
        <taxon>Selenastraceae</taxon>
        <taxon>Monoraphidium</taxon>
    </lineage>
</organism>
<keyword evidence="3" id="KW-1185">Reference proteome</keyword>
<name>A0A0D2MJR4_9CHLO</name>
<feature type="region of interest" description="Disordered" evidence="1">
    <location>
        <begin position="121"/>
        <end position="170"/>
    </location>
</feature>
<sequence length="360" mass="37749">MDAIADGAHRLWRVINARAQAAQRMRQAPDETDVVPCMPMPTVRFNGSKLASLLNGLAPHGAEAGSLPPAAQRMQRCSSGEATLLTSAGPVSPKRVPGVWAPAVTPFGAGLQHLLHRNRRHEPPAWPEMPKKQRQVAEEQQQQQQQQQPDQGPPCTGDTGGGGGSDATCWVEITGPELDRIMRGTAALHLEAHKAHAAVAAKKQRAAEAEARRRERGTSADVAAALQELRRAHEAAGGACGGGNGGGGFGYVGVSAADKARLLAAAKERQLAAVAAVQDPPKEFVEDYYDRIGEEMHAANEQLAVRCLSRKGSAAGGGCALGGAAGEEGLWAGFGEEGGEEGLGGKEQEEEEEEGLPEWA</sequence>
<feature type="compositionally biased region" description="Acidic residues" evidence="1">
    <location>
        <begin position="348"/>
        <end position="360"/>
    </location>
</feature>
<gene>
    <name evidence="2" type="ORF">MNEG_7087</name>
</gene>